<sequence length="68" mass="7730">MSEVSKGWKLIDVVKVHGKGRIVIPQDVRKEMDVKDGDKVAVYRDFTGRFFFSKIESSTKGPRYPGGR</sequence>
<dbReference type="Proteomes" id="UP000215559">
    <property type="component" value="Unassembled WGS sequence"/>
</dbReference>
<reference evidence="2 3" key="1">
    <citation type="submission" date="2017-07" db="EMBL/GenBank/DDBJ databases">
        <title>Recovery of genomes from metagenomes via a dereplication, aggregation, and scoring strategy.</title>
        <authorList>
            <person name="Sieber C.M."/>
            <person name="Probst A.J."/>
            <person name="Sharrar A."/>
            <person name="Thomas B.C."/>
            <person name="Hess M."/>
            <person name="Tringe S.G."/>
            <person name="Banfield J.F."/>
        </authorList>
    </citation>
    <scope>NUCLEOTIDE SEQUENCE [LARGE SCALE GENOMIC DNA]</scope>
    <source>
        <strain evidence="2">JGI_Cruoil_03_51_56</strain>
    </source>
</reference>
<name>A0A235BXJ8_UNCW3</name>
<dbReference type="NCBIfam" id="TIGR01439">
    <property type="entry name" value="lp_hng_hel_AbrB"/>
    <property type="match status" value="1"/>
</dbReference>
<dbReference type="InterPro" id="IPR007159">
    <property type="entry name" value="SpoVT-AbrB_dom"/>
</dbReference>
<dbReference type="Gene3D" id="2.10.260.10">
    <property type="match status" value="1"/>
</dbReference>
<dbReference type="GO" id="GO:0003677">
    <property type="term" value="F:DNA binding"/>
    <property type="evidence" value="ECO:0007669"/>
    <property type="project" value="InterPro"/>
</dbReference>
<dbReference type="AlphaFoldDB" id="A0A235BXJ8"/>
<evidence type="ECO:0000313" key="3">
    <source>
        <dbReference type="Proteomes" id="UP000215559"/>
    </source>
</evidence>
<dbReference type="EMBL" id="NOZP01000031">
    <property type="protein sequence ID" value="OYD16952.1"/>
    <property type="molecule type" value="Genomic_DNA"/>
</dbReference>
<evidence type="ECO:0000259" key="1">
    <source>
        <dbReference type="SMART" id="SM00966"/>
    </source>
</evidence>
<protein>
    <recommendedName>
        <fullName evidence="1">SpoVT-AbrB domain-containing protein</fullName>
    </recommendedName>
</protein>
<gene>
    <name evidence="2" type="ORF">CH330_01400</name>
</gene>
<feature type="domain" description="SpoVT-AbrB" evidence="1">
    <location>
        <begin position="14"/>
        <end position="60"/>
    </location>
</feature>
<proteinExistence type="predicted"/>
<dbReference type="Pfam" id="PF04014">
    <property type="entry name" value="MazE_antitoxin"/>
    <property type="match status" value="1"/>
</dbReference>
<dbReference type="SMART" id="SM00966">
    <property type="entry name" value="SpoVT_AbrB"/>
    <property type="match status" value="1"/>
</dbReference>
<organism evidence="2 3">
    <name type="scientific">candidate division WOR-3 bacterium JGI_Cruoil_03_51_56</name>
    <dbReference type="NCBI Taxonomy" id="1973747"/>
    <lineage>
        <taxon>Bacteria</taxon>
        <taxon>Bacteria division WOR-3</taxon>
    </lineage>
</organism>
<dbReference type="SUPFAM" id="SSF89447">
    <property type="entry name" value="AbrB/MazE/MraZ-like"/>
    <property type="match status" value="1"/>
</dbReference>
<evidence type="ECO:0000313" key="2">
    <source>
        <dbReference type="EMBL" id="OYD16952.1"/>
    </source>
</evidence>
<dbReference type="InterPro" id="IPR037914">
    <property type="entry name" value="SpoVT-AbrB_sf"/>
</dbReference>
<comment type="caution">
    <text evidence="2">The sequence shown here is derived from an EMBL/GenBank/DDBJ whole genome shotgun (WGS) entry which is preliminary data.</text>
</comment>
<accession>A0A235BXJ8</accession>